<comment type="caution">
    <text evidence="1">The sequence shown here is derived from an EMBL/GenBank/DDBJ whole genome shotgun (WGS) entry which is preliminary data.</text>
</comment>
<proteinExistence type="predicted"/>
<dbReference type="VEuPathDB" id="FungiDB:VP01_3740g1"/>
<gene>
    <name evidence="1" type="ORF">VP01_3740g1</name>
</gene>
<protein>
    <submittedName>
        <fullName evidence="1">Uncharacterized protein</fullName>
    </submittedName>
</protein>
<keyword evidence="2" id="KW-1185">Reference proteome</keyword>
<evidence type="ECO:0000313" key="1">
    <source>
        <dbReference type="EMBL" id="KNZ51983.1"/>
    </source>
</evidence>
<dbReference type="Proteomes" id="UP000037035">
    <property type="component" value="Unassembled WGS sequence"/>
</dbReference>
<reference evidence="1 2" key="1">
    <citation type="submission" date="2015-08" db="EMBL/GenBank/DDBJ databases">
        <title>Next Generation Sequencing and Analysis of the Genome of Puccinia sorghi L Schw, the Causal Agent of Maize Common Rust.</title>
        <authorList>
            <person name="Rochi L."/>
            <person name="Burguener G."/>
            <person name="Darino M."/>
            <person name="Turjanski A."/>
            <person name="Kreff E."/>
            <person name="Dieguez M.J."/>
            <person name="Sacco F."/>
        </authorList>
    </citation>
    <scope>NUCLEOTIDE SEQUENCE [LARGE SCALE GENOMIC DNA]</scope>
    <source>
        <strain evidence="1 2">RO10H11247</strain>
    </source>
</reference>
<accession>A0A0L6UTW9</accession>
<evidence type="ECO:0000313" key="2">
    <source>
        <dbReference type="Proteomes" id="UP000037035"/>
    </source>
</evidence>
<organism evidence="1 2">
    <name type="scientific">Puccinia sorghi</name>
    <dbReference type="NCBI Taxonomy" id="27349"/>
    <lineage>
        <taxon>Eukaryota</taxon>
        <taxon>Fungi</taxon>
        <taxon>Dikarya</taxon>
        <taxon>Basidiomycota</taxon>
        <taxon>Pucciniomycotina</taxon>
        <taxon>Pucciniomycetes</taxon>
        <taxon>Pucciniales</taxon>
        <taxon>Pucciniaceae</taxon>
        <taxon>Puccinia</taxon>
    </lineage>
</organism>
<name>A0A0L6UTW9_9BASI</name>
<dbReference type="AlphaFoldDB" id="A0A0L6UTW9"/>
<sequence>MQHYLIRKWNELNHNHFRRRMTTTTIRTFICWQHFTFQPLYIYPTVPLNGHNNPTLCPTLEEFTCACHTMGSTFILLHSGRCVITNPKKTQVNHCCVRVHSLGAVDHEVKGQLELLIHFSTRLKRVYQSGGLVSSWGGNMRAIGQRKDQEFHQTMGSDITANILNNPVMPEN</sequence>
<dbReference type="EMBL" id="LAVV01008769">
    <property type="protein sequence ID" value="KNZ51983.1"/>
    <property type="molecule type" value="Genomic_DNA"/>
</dbReference>